<accession>A0A409YHP2</accession>
<reference evidence="2 3" key="1">
    <citation type="journal article" date="2018" name="Evol. Lett.">
        <title>Horizontal gene cluster transfer increased hallucinogenic mushroom diversity.</title>
        <authorList>
            <person name="Reynolds H.T."/>
            <person name="Vijayakumar V."/>
            <person name="Gluck-Thaler E."/>
            <person name="Korotkin H.B."/>
            <person name="Matheny P.B."/>
            <person name="Slot J.C."/>
        </authorList>
    </citation>
    <scope>NUCLEOTIDE SEQUENCE [LARGE SCALE GENOMIC DNA]</scope>
    <source>
        <strain evidence="2 3">2629</strain>
    </source>
</reference>
<evidence type="ECO:0000313" key="3">
    <source>
        <dbReference type="Proteomes" id="UP000284842"/>
    </source>
</evidence>
<name>A0A409YHP2_9AGAR</name>
<gene>
    <name evidence="2" type="ORF">CVT24_001967</name>
</gene>
<protein>
    <submittedName>
        <fullName evidence="2">Uncharacterized protein</fullName>
    </submittedName>
</protein>
<sequence>MSLRRNSSILTPETFESTQTAIFSSLKQSEALCARVFPVEMTHVIRDKIQIEFDLARNGLAVVRACHELSEHANSMSVLQQSIDAYGTGPLAAIRSLIHNSLTKLESVHGRYASALLASNSPHDCTFYQLPGVSSALHNVGSLTLDEDEYDLLPRLRRIAKAWSHDCPILITERTTHPAAGTLLMDDHEFATDAAGVPLQPKYTKGEPVDALHKEMFHTIFKDLNEQVYLMKLAVDGAATGDEESKIYLKAVYRQYNLPEIKSLVYSLIDPAELPIGDTHSTRFHGKNDWIAWVDHVKKITEISPMFYDNSVEAWEKTLTLLHEASHFFKRTVDYWEPDPKNPNALIPVKTEDVKGREKSLIYCGIRLQYFEVDEKAPTILHKSAEHLGVFGYVLKHGSFPRSLAVRLNKRLHDLSILRMQKAKLKQKLRIVIPPPDGHHDPSTESTIPDTASPGGSNRF</sequence>
<proteinExistence type="predicted"/>
<dbReference type="OrthoDB" id="2999415at2759"/>
<evidence type="ECO:0000256" key="1">
    <source>
        <dbReference type="SAM" id="MobiDB-lite"/>
    </source>
</evidence>
<feature type="compositionally biased region" description="Polar residues" evidence="1">
    <location>
        <begin position="444"/>
        <end position="460"/>
    </location>
</feature>
<dbReference type="AlphaFoldDB" id="A0A409YHP2"/>
<comment type="caution">
    <text evidence="2">The sequence shown here is derived from an EMBL/GenBank/DDBJ whole genome shotgun (WGS) entry which is preliminary data.</text>
</comment>
<dbReference type="Proteomes" id="UP000284842">
    <property type="component" value="Unassembled WGS sequence"/>
</dbReference>
<feature type="region of interest" description="Disordered" evidence="1">
    <location>
        <begin position="433"/>
        <end position="460"/>
    </location>
</feature>
<dbReference type="InParanoid" id="A0A409YHP2"/>
<keyword evidence="3" id="KW-1185">Reference proteome</keyword>
<organism evidence="2 3">
    <name type="scientific">Panaeolus cyanescens</name>
    <dbReference type="NCBI Taxonomy" id="181874"/>
    <lineage>
        <taxon>Eukaryota</taxon>
        <taxon>Fungi</taxon>
        <taxon>Dikarya</taxon>
        <taxon>Basidiomycota</taxon>
        <taxon>Agaricomycotina</taxon>
        <taxon>Agaricomycetes</taxon>
        <taxon>Agaricomycetidae</taxon>
        <taxon>Agaricales</taxon>
        <taxon>Agaricineae</taxon>
        <taxon>Galeropsidaceae</taxon>
        <taxon>Panaeolus</taxon>
    </lineage>
</organism>
<evidence type="ECO:0000313" key="2">
    <source>
        <dbReference type="EMBL" id="PPR02541.1"/>
    </source>
</evidence>
<dbReference type="EMBL" id="NHTK01001166">
    <property type="protein sequence ID" value="PPR02541.1"/>
    <property type="molecule type" value="Genomic_DNA"/>
</dbReference>